<name>A0A9X0QVY0_9PROT</name>
<dbReference type="EMBL" id="JACOMF010000004">
    <property type="protein sequence ID" value="MBC4014839.1"/>
    <property type="molecule type" value="Genomic_DNA"/>
</dbReference>
<sequence length="179" mass="18870">MTALSRRRTLAALLALGGCASDPTADYLFGIGDPVRGAALYAPRNLGDTSRWNGRPAEAAVAVEQLEFLANELATSPRYAPEVSPSVLQQLQMARAEMRGFLGIADTAAPPLVIEAMRRTAEALRRGSRAAAEAALSGQAFTAGPTVTLARLGAMPRLPRTSEAAGAVAAELDRLDRRR</sequence>
<dbReference type="Proteomes" id="UP000600101">
    <property type="component" value="Unassembled WGS sequence"/>
</dbReference>
<comment type="caution">
    <text evidence="1">The sequence shown here is derived from an EMBL/GenBank/DDBJ whole genome shotgun (WGS) entry which is preliminary data.</text>
</comment>
<dbReference type="AlphaFoldDB" id="A0A9X0QVY0"/>
<organism evidence="1 2">
    <name type="scientific">Siccirubricoccus deserti</name>
    <dbReference type="NCBI Taxonomy" id="2013562"/>
    <lineage>
        <taxon>Bacteria</taxon>
        <taxon>Pseudomonadati</taxon>
        <taxon>Pseudomonadota</taxon>
        <taxon>Alphaproteobacteria</taxon>
        <taxon>Acetobacterales</taxon>
        <taxon>Roseomonadaceae</taxon>
        <taxon>Siccirubricoccus</taxon>
    </lineage>
</organism>
<keyword evidence="2" id="KW-1185">Reference proteome</keyword>
<reference evidence="1" key="1">
    <citation type="submission" date="2020-08" db="EMBL/GenBank/DDBJ databases">
        <authorList>
            <person name="Hu Y."/>
            <person name="Nguyen S.V."/>
            <person name="Li F."/>
            <person name="Fanning S."/>
        </authorList>
    </citation>
    <scope>NUCLEOTIDE SEQUENCE</scope>
    <source>
        <strain evidence="1">SYSU D8009</strain>
    </source>
</reference>
<evidence type="ECO:0000313" key="2">
    <source>
        <dbReference type="Proteomes" id="UP000600101"/>
    </source>
</evidence>
<dbReference type="PROSITE" id="PS51257">
    <property type="entry name" value="PROKAR_LIPOPROTEIN"/>
    <property type="match status" value="1"/>
</dbReference>
<evidence type="ECO:0000313" key="1">
    <source>
        <dbReference type="EMBL" id="MBC4014839.1"/>
    </source>
</evidence>
<protein>
    <submittedName>
        <fullName evidence="1">Uncharacterized protein</fullName>
    </submittedName>
</protein>
<proteinExistence type="predicted"/>
<gene>
    <name evidence="1" type="ORF">H7965_05825</name>
</gene>
<accession>A0A9X0QVY0</accession>
<dbReference type="RefSeq" id="WP_186769600.1">
    <property type="nucleotide sequence ID" value="NZ_JACOMF010000004.1"/>
</dbReference>